<evidence type="ECO:0000313" key="7">
    <source>
        <dbReference type="EMBL" id="OWK35796.1"/>
    </source>
</evidence>
<proteinExistence type="predicted"/>
<feature type="region of interest" description="Disordered" evidence="5">
    <location>
        <begin position="235"/>
        <end position="258"/>
    </location>
</feature>
<dbReference type="CDD" id="cd14014">
    <property type="entry name" value="STKc_PknB_like"/>
    <property type="match status" value="1"/>
</dbReference>
<accession>A0A225DEM6</accession>
<dbReference type="SUPFAM" id="SSF52490">
    <property type="entry name" value="Tubulin nucleotide-binding domain-like"/>
    <property type="match status" value="1"/>
</dbReference>
<gene>
    <name evidence="7" type="ORF">FRUB_08359</name>
</gene>
<keyword evidence="2" id="KW-0547">Nucleotide-binding</keyword>
<evidence type="ECO:0000256" key="3">
    <source>
        <dbReference type="ARBA" id="ARBA00022777"/>
    </source>
</evidence>
<dbReference type="Gene3D" id="1.10.510.10">
    <property type="entry name" value="Transferase(Phosphotransferase) domain 1"/>
    <property type="match status" value="1"/>
</dbReference>
<dbReference type="Pfam" id="PF00069">
    <property type="entry name" value="Pkinase"/>
    <property type="match status" value="1"/>
</dbReference>
<keyword evidence="1" id="KW-0808">Transferase</keyword>
<dbReference type="SMART" id="SM00220">
    <property type="entry name" value="S_TKc"/>
    <property type="match status" value="1"/>
</dbReference>
<keyword evidence="8" id="KW-1185">Reference proteome</keyword>
<dbReference type="RefSeq" id="WP_161967931.1">
    <property type="nucleotide sequence ID" value="NZ_NIDE01000017.1"/>
</dbReference>
<dbReference type="SUPFAM" id="SSF56112">
    <property type="entry name" value="Protein kinase-like (PK-like)"/>
    <property type="match status" value="1"/>
</dbReference>
<dbReference type="InterPro" id="IPR011009">
    <property type="entry name" value="Kinase-like_dom_sf"/>
</dbReference>
<feature type="compositionally biased region" description="Pro residues" evidence="5">
    <location>
        <begin position="302"/>
        <end position="317"/>
    </location>
</feature>
<evidence type="ECO:0000313" key="8">
    <source>
        <dbReference type="Proteomes" id="UP000214646"/>
    </source>
</evidence>
<dbReference type="Proteomes" id="UP000214646">
    <property type="component" value="Unassembled WGS sequence"/>
</dbReference>
<dbReference type="InterPro" id="IPR008271">
    <property type="entry name" value="Ser/Thr_kinase_AS"/>
</dbReference>
<dbReference type="GO" id="GO:0004674">
    <property type="term" value="F:protein serine/threonine kinase activity"/>
    <property type="evidence" value="ECO:0007669"/>
    <property type="project" value="UniProtKB-KW"/>
</dbReference>
<organism evidence="7 8">
    <name type="scientific">Fimbriiglobus ruber</name>
    <dbReference type="NCBI Taxonomy" id="1908690"/>
    <lineage>
        <taxon>Bacteria</taxon>
        <taxon>Pseudomonadati</taxon>
        <taxon>Planctomycetota</taxon>
        <taxon>Planctomycetia</taxon>
        <taxon>Gemmatales</taxon>
        <taxon>Gemmataceae</taxon>
        <taxon>Fimbriiglobus</taxon>
    </lineage>
</organism>
<dbReference type="EMBL" id="NIDE01000017">
    <property type="protein sequence ID" value="OWK35796.1"/>
    <property type="molecule type" value="Genomic_DNA"/>
</dbReference>
<dbReference type="GO" id="GO:0005524">
    <property type="term" value="F:ATP binding"/>
    <property type="evidence" value="ECO:0007669"/>
    <property type="project" value="UniProtKB-KW"/>
</dbReference>
<evidence type="ECO:0000256" key="2">
    <source>
        <dbReference type="ARBA" id="ARBA00022741"/>
    </source>
</evidence>
<evidence type="ECO:0000259" key="6">
    <source>
        <dbReference type="PROSITE" id="PS50011"/>
    </source>
</evidence>
<dbReference type="PROSITE" id="PS50011">
    <property type="entry name" value="PROTEIN_KINASE_DOM"/>
    <property type="match status" value="1"/>
</dbReference>
<keyword evidence="3 7" id="KW-0418">Kinase</keyword>
<feature type="domain" description="Protein kinase" evidence="6">
    <location>
        <begin position="15"/>
        <end position="272"/>
    </location>
</feature>
<dbReference type="InterPro" id="IPR036525">
    <property type="entry name" value="Tubulin/FtsZ_GTPase_sf"/>
</dbReference>
<dbReference type="Pfam" id="PF13809">
    <property type="entry name" value="Tubulin_2"/>
    <property type="match status" value="1"/>
</dbReference>
<dbReference type="InterPro" id="IPR025904">
    <property type="entry name" value="Tubulin-like"/>
</dbReference>
<dbReference type="Gene3D" id="3.40.50.1440">
    <property type="entry name" value="Tubulin/FtsZ, GTPase domain"/>
    <property type="match status" value="1"/>
</dbReference>
<keyword evidence="7" id="KW-0723">Serine/threonine-protein kinase</keyword>
<dbReference type="InterPro" id="IPR000719">
    <property type="entry name" value="Prot_kinase_dom"/>
</dbReference>
<protein>
    <submittedName>
        <fullName evidence="7">Serine/threonine protein kinase</fullName>
    </submittedName>
</protein>
<comment type="caution">
    <text evidence="7">The sequence shown here is derived from an EMBL/GenBank/DDBJ whole genome shotgun (WGS) entry which is preliminary data.</text>
</comment>
<dbReference type="PROSITE" id="PS00108">
    <property type="entry name" value="PROTEIN_KINASE_ST"/>
    <property type="match status" value="1"/>
</dbReference>
<sequence>MPVRLTSHEEPLPGYKLLERLGRGGFGEVWKVEAPGGLLKAMKFVFGDLDSADEDGRPAEQELKALHRVKSIRHPYILTLERFDVVDGQLIIVMELADRNLWDRFRECRTQGMIGIPRVELIAYMEEVAEALDLMNDHYQIQHLDVKPQNIFLTFNHVKVADFGLAKAFEGMRATVTGGVTPVYAAPETFEGWVSRYSDQYSLAIVFQELLTGTRPFNGANTKQLLLQHLNGAPDLSPLNENDRPVIGRSLSKKPDDRWKTCADMVRALKFAGTTQQPGSGGTGSGATPLLGTTRDPKADTPRPPGLSPEPNTPPGPDRATTRPGSGVAAAALERSLMSPGGFGVATPNPRRPGGTYGTPGLVTPRMLTPQGTPGSGPAATLPRPQVFQTGRMSSLGIAPPEKEGPGVLFPSLVVAVGQTGLIVLRALRQFVRDRFGSTDAVPTFRYLYIDTDPEAITAATSGQDPFAAREVVPARLNRPAHYLQQSAAPAVESWLPPGLLYQLPKSPGPAAGVRAFGRLALCDNYRVIAQRIRQEIETFLTDDPLDKAAAGTGLGVRSNRPRAYVLAGLAGGTGSGMFLDLAYILKHELRAVGYRKPETVGVLLAPPADKAPSKTIGLVNTFAALAEVYHFATGNTYKTTFDANEPAVVDGDGPFARTAIVSLPKPKDKDQKLAYSLAARGVFTELLTTAGKVTDYVRSVTPVTGDAAAPVVQLFGLHQFSWPRVELLTTATRRFNQRLLQRWGGKETAHLREPIQRWLDEQWAKQKLDLPSVIGRFEQVARDALREDPDAVFDAAVDSLRARAAGGGRLDAATACEVLDQLLKWVGKPACENESPGSLETVVQESFKKFAGEIEVNLAALAVSFIEQPQHRLAGAEEALNQITERVRRTAEGLEPLCKEGDRDVREAFGRVLQAIGGLNAGFTGRKSGAAGEVLDALKVYSQKRLRLIYDTAALAVYRGLLGSIPEYLRDVNFCRGRIAEMGQSLGGAGTGVGDVGPGTLILPSGCTSLDDAADRVLAELSPEDILAFDLALQKDVSRKCRGLVNVCLKAEKAPDFLKLLETGARSFLDARLEKANPATVFLRYQGNGQPARDLLAAGFAKAAPDLTGVGGRATEAAILAAPAGADGDRFRAIAVAACPGVEFIPAPLADDILIYRECPRVPLTSLAQVSGAARDAYEQQLATDYNPHTRADLPWPVPGAG</sequence>
<reference evidence="8" key="1">
    <citation type="submission" date="2017-06" db="EMBL/GenBank/DDBJ databases">
        <title>Genome analysis of Fimbriiglobus ruber SP5, the first member of the order Planctomycetales with confirmed chitinolytic capability.</title>
        <authorList>
            <person name="Ravin N.V."/>
            <person name="Rakitin A.L."/>
            <person name="Ivanova A.A."/>
            <person name="Beletsky A.V."/>
            <person name="Kulichevskaya I.S."/>
            <person name="Mardanov A.V."/>
            <person name="Dedysh S.N."/>
        </authorList>
    </citation>
    <scope>NUCLEOTIDE SEQUENCE [LARGE SCALE GENOMIC DNA]</scope>
    <source>
        <strain evidence="8">SP5</strain>
    </source>
</reference>
<dbReference type="PANTHER" id="PTHR43289:SF34">
    <property type="entry name" value="SERINE_THREONINE-PROTEIN KINASE YBDM-RELATED"/>
    <property type="match status" value="1"/>
</dbReference>
<dbReference type="AlphaFoldDB" id="A0A225DEM6"/>
<evidence type="ECO:0000256" key="1">
    <source>
        <dbReference type="ARBA" id="ARBA00022679"/>
    </source>
</evidence>
<keyword evidence="4" id="KW-0067">ATP-binding</keyword>
<evidence type="ECO:0000256" key="5">
    <source>
        <dbReference type="SAM" id="MobiDB-lite"/>
    </source>
</evidence>
<dbReference type="PANTHER" id="PTHR43289">
    <property type="entry name" value="MITOGEN-ACTIVATED PROTEIN KINASE KINASE KINASE 20-RELATED"/>
    <property type="match status" value="1"/>
</dbReference>
<feature type="region of interest" description="Disordered" evidence="5">
    <location>
        <begin position="272"/>
        <end position="327"/>
    </location>
</feature>
<evidence type="ECO:0000256" key="4">
    <source>
        <dbReference type="ARBA" id="ARBA00022840"/>
    </source>
</evidence>
<dbReference type="OrthoDB" id="278998at2"/>
<name>A0A225DEM6_9BACT</name>